<dbReference type="SUPFAM" id="SSF55785">
    <property type="entry name" value="PYP-like sensor domain (PAS domain)"/>
    <property type="match status" value="1"/>
</dbReference>
<evidence type="ECO:0000259" key="6">
    <source>
        <dbReference type="PROSITE" id="PS50045"/>
    </source>
</evidence>
<dbReference type="SUPFAM" id="SSF46689">
    <property type="entry name" value="Homeodomain-like"/>
    <property type="match status" value="1"/>
</dbReference>
<keyword evidence="5" id="KW-0804">Transcription</keyword>
<dbReference type="PROSITE" id="PS00675">
    <property type="entry name" value="SIGMA54_INTERACT_1"/>
    <property type="match status" value="1"/>
</dbReference>
<dbReference type="CDD" id="cd00009">
    <property type="entry name" value="AAA"/>
    <property type="match status" value="1"/>
</dbReference>
<dbReference type="Gene3D" id="1.10.10.60">
    <property type="entry name" value="Homeodomain-like"/>
    <property type="match status" value="1"/>
</dbReference>
<dbReference type="PROSITE" id="PS00676">
    <property type="entry name" value="SIGMA54_INTERACT_2"/>
    <property type="match status" value="1"/>
</dbReference>
<dbReference type="InterPro" id="IPR025943">
    <property type="entry name" value="Sigma_54_int_dom_ATP-bd_2"/>
</dbReference>
<name>A0A098AWW9_DESHA</name>
<dbReference type="SUPFAM" id="SSF52540">
    <property type="entry name" value="P-loop containing nucleoside triphosphate hydrolases"/>
    <property type="match status" value="1"/>
</dbReference>
<dbReference type="Gene3D" id="3.40.50.300">
    <property type="entry name" value="P-loop containing nucleotide triphosphate hydrolases"/>
    <property type="match status" value="1"/>
</dbReference>
<dbReference type="Gene3D" id="1.10.8.60">
    <property type="match status" value="1"/>
</dbReference>
<dbReference type="InterPro" id="IPR029016">
    <property type="entry name" value="GAF-like_dom_sf"/>
</dbReference>
<dbReference type="GO" id="GO:0043565">
    <property type="term" value="F:sequence-specific DNA binding"/>
    <property type="evidence" value="ECO:0007669"/>
    <property type="project" value="InterPro"/>
</dbReference>
<dbReference type="CDD" id="cd00130">
    <property type="entry name" value="PAS"/>
    <property type="match status" value="1"/>
</dbReference>
<accession>A0A098AWW9</accession>
<dbReference type="GO" id="GO:0006355">
    <property type="term" value="P:regulation of DNA-templated transcription"/>
    <property type="evidence" value="ECO:0007669"/>
    <property type="project" value="InterPro"/>
</dbReference>
<dbReference type="PANTHER" id="PTHR32071:SF57">
    <property type="entry name" value="C4-DICARBOXYLATE TRANSPORT TRANSCRIPTIONAL REGULATORY PROTEIN DCTD"/>
    <property type="match status" value="1"/>
</dbReference>
<keyword evidence="3" id="KW-0805">Transcription regulation</keyword>
<evidence type="ECO:0000256" key="3">
    <source>
        <dbReference type="ARBA" id="ARBA00023015"/>
    </source>
</evidence>
<dbReference type="PROSITE" id="PS00688">
    <property type="entry name" value="SIGMA54_INTERACT_3"/>
    <property type="match status" value="1"/>
</dbReference>
<keyword evidence="1" id="KW-0547">Nucleotide-binding</keyword>
<dbReference type="InterPro" id="IPR003593">
    <property type="entry name" value="AAA+_ATPase"/>
</dbReference>
<evidence type="ECO:0000256" key="5">
    <source>
        <dbReference type="ARBA" id="ARBA00023163"/>
    </source>
</evidence>
<evidence type="ECO:0000256" key="4">
    <source>
        <dbReference type="ARBA" id="ARBA00023125"/>
    </source>
</evidence>
<dbReference type="InterPro" id="IPR058031">
    <property type="entry name" value="AAA_lid_NorR"/>
</dbReference>
<dbReference type="InterPro" id="IPR035965">
    <property type="entry name" value="PAS-like_dom_sf"/>
</dbReference>
<dbReference type="Pfam" id="PF25601">
    <property type="entry name" value="AAA_lid_14"/>
    <property type="match status" value="1"/>
</dbReference>
<dbReference type="EMBL" id="LK996017">
    <property type="protein sequence ID" value="CDX00617.1"/>
    <property type="molecule type" value="Genomic_DNA"/>
</dbReference>
<dbReference type="AlphaFoldDB" id="A0A098AWW9"/>
<evidence type="ECO:0000313" key="7">
    <source>
        <dbReference type="EMBL" id="CDX00617.1"/>
    </source>
</evidence>
<dbReference type="Gene3D" id="3.30.450.20">
    <property type="entry name" value="PAS domain"/>
    <property type="match status" value="1"/>
</dbReference>
<proteinExistence type="predicted"/>
<dbReference type="InterPro" id="IPR000014">
    <property type="entry name" value="PAS"/>
</dbReference>
<evidence type="ECO:0000256" key="2">
    <source>
        <dbReference type="ARBA" id="ARBA00022840"/>
    </source>
</evidence>
<protein>
    <submittedName>
        <fullName evidence="7">Signal-transduction and transcriptional-control protein</fullName>
    </submittedName>
</protein>
<organism evidence="7">
    <name type="scientific">Desulfitobacterium hafniense</name>
    <name type="common">Desulfitobacterium frappieri</name>
    <dbReference type="NCBI Taxonomy" id="49338"/>
    <lineage>
        <taxon>Bacteria</taxon>
        <taxon>Bacillati</taxon>
        <taxon>Bacillota</taxon>
        <taxon>Clostridia</taxon>
        <taxon>Eubacteriales</taxon>
        <taxon>Desulfitobacteriaceae</taxon>
        <taxon>Desulfitobacterium</taxon>
    </lineage>
</organism>
<dbReference type="PATRIC" id="fig|49338.4.peg.783"/>
<dbReference type="GO" id="GO:0005524">
    <property type="term" value="F:ATP binding"/>
    <property type="evidence" value="ECO:0007669"/>
    <property type="project" value="UniProtKB-KW"/>
</dbReference>
<dbReference type="Gene3D" id="3.30.450.40">
    <property type="match status" value="1"/>
</dbReference>
<keyword evidence="2" id="KW-0067">ATP-binding</keyword>
<dbReference type="Pfam" id="PF02954">
    <property type="entry name" value="HTH_8"/>
    <property type="match status" value="1"/>
</dbReference>
<dbReference type="InterPro" id="IPR025662">
    <property type="entry name" value="Sigma_54_int_dom_ATP-bd_1"/>
</dbReference>
<dbReference type="Pfam" id="PF13426">
    <property type="entry name" value="PAS_9"/>
    <property type="match status" value="1"/>
</dbReference>
<dbReference type="FunFam" id="3.40.50.300:FF:000006">
    <property type="entry name" value="DNA-binding transcriptional regulator NtrC"/>
    <property type="match status" value="1"/>
</dbReference>
<feature type="domain" description="Sigma-54 factor interaction" evidence="6">
    <location>
        <begin position="380"/>
        <end position="609"/>
    </location>
</feature>
<dbReference type="InterPro" id="IPR002197">
    <property type="entry name" value="HTH_Fis"/>
</dbReference>
<keyword evidence="4" id="KW-0238">DNA-binding</keyword>
<gene>
    <name evidence="7" type="ORF">DPCES_0730</name>
</gene>
<dbReference type="PROSITE" id="PS50045">
    <property type="entry name" value="SIGMA54_INTERACT_4"/>
    <property type="match status" value="1"/>
</dbReference>
<dbReference type="InterPro" id="IPR009057">
    <property type="entry name" value="Homeodomain-like_sf"/>
</dbReference>
<reference evidence="7" key="1">
    <citation type="submission" date="2014-07" db="EMBL/GenBank/DDBJ databases">
        <authorList>
            <person name="Hornung V.Bastian."/>
        </authorList>
    </citation>
    <scope>NUCLEOTIDE SEQUENCE</scope>
    <source>
        <strain evidence="7">PCE-S</strain>
    </source>
</reference>
<dbReference type="Pfam" id="PF00158">
    <property type="entry name" value="Sigma54_activat"/>
    <property type="match status" value="1"/>
</dbReference>
<dbReference type="SMART" id="SM00382">
    <property type="entry name" value="AAA"/>
    <property type="match status" value="1"/>
</dbReference>
<sequence>MVYFIQNPSLLLSCDNFLKQENKLSTNLWDEVKDSKRKFIEENVDPRLDPIIPREVAESWIVAKNQHLDPYVKSFEVLLEANKFEKVIAKKADLVETASNYIHNFHEILNYSNFIMVLTDENGVVLLIEGSKKEIEAFNKLNIRLSSLLNEKIIGTSAHTLCIRHRKPIQFIGPYNYSMILQDNISSATPIFNDHGSVIGTLVVVQMLARKDMQNIQAHSLGWVMAMGYAIENLLELKKQNNSMTLMNGTLEATLSLIDDGVITVNENCYISHINKEGINILASNPQEKIIGRHLSEFVKDDQLIIINESIHKGRFVQEYETIFMNRGRDTQYLLNIRPIADGQGKYNSGAVIRLSRSDKVNRMVANRGGTPASFKFEDIKGKSTSLAKSIQIAQNVARTGYNVLLIGESGTGKELFAQSIHNSYKADGPFVAVNCASLPRNLIESELFGYEGGTFTGADRNGRPGKIELANGGTLFLDEIGDMPLEIQPVLLRVLEEKRVTRLGGSRGIPVDFRVIAATNKNLSLMVKEKTFREDLYFRLSIFKITIPPLRERDHDAILLAEYFIEDISKKLMSEVPKLSPASYQKIKEYSWPGNIRQLQNAMVYGVNMSTNGVIELSNLPDEITSNDYFRTKVNTRKLTLAEIEKEVIFEALSQTGNDASEASRILGIGRTTIYRKLKEYGIDIK</sequence>
<dbReference type="RefSeq" id="WP_018307095.1">
    <property type="nucleotide sequence ID" value="NZ_JAYFNZ010000025.1"/>
</dbReference>
<dbReference type="InterPro" id="IPR025944">
    <property type="entry name" value="Sigma_54_int_dom_CS"/>
</dbReference>
<dbReference type="PANTHER" id="PTHR32071">
    <property type="entry name" value="TRANSCRIPTIONAL REGULATORY PROTEIN"/>
    <property type="match status" value="1"/>
</dbReference>
<dbReference type="PRINTS" id="PR01590">
    <property type="entry name" value="HTHFIS"/>
</dbReference>
<dbReference type="InterPro" id="IPR027417">
    <property type="entry name" value="P-loop_NTPase"/>
</dbReference>
<dbReference type="InterPro" id="IPR002078">
    <property type="entry name" value="Sigma_54_int"/>
</dbReference>
<evidence type="ECO:0000256" key="1">
    <source>
        <dbReference type="ARBA" id="ARBA00022741"/>
    </source>
</evidence>